<evidence type="ECO:0000256" key="2">
    <source>
        <dbReference type="ARBA" id="ARBA00022723"/>
    </source>
</evidence>
<comment type="similarity">
    <text evidence="1">Belongs to the FLZ family.</text>
</comment>
<dbReference type="InterPro" id="IPR007650">
    <property type="entry name" value="Zf-FLZ_dom"/>
</dbReference>
<comment type="caution">
    <text evidence="5">The sequence shown here is derived from an EMBL/GenBank/DDBJ whole genome shotgun (WGS) entry which is preliminary data.</text>
</comment>
<evidence type="ECO:0000259" key="4">
    <source>
        <dbReference type="PROSITE" id="PS51795"/>
    </source>
</evidence>
<dbReference type="EMBL" id="JADCNM010000005">
    <property type="protein sequence ID" value="KAG0481876.1"/>
    <property type="molecule type" value="Genomic_DNA"/>
</dbReference>
<keyword evidence="2" id="KW-0479">Metal-binding</keyword>
<sequence>MLKCSMRLRTMEMEEASEPERQEGSFLEAASSLFRSSPSPLEKGPGKSCVLLQKFRPFGFICSNKPMPKDVTAPLATPQVLALPTMAWTPATQSPWRFGGAIGLGIVAAMSDGGSRHKPQSPAVGLSRSQPIPIATPLLQVPAACGGKPQPLCPEKLARVDWEDEEFSECYTWVISHAGGYPVRRMVYFDDGYDVGGPAFHESPQRWVASPPPPSDFLSCCFLCRKNLLGLDIFMYRGEEAFCSAECRYQQMLRDEQREKKKK</sequence>
<feature type="zinc finger region" description="FLZ-type" evidence="3">
    <location>
        <begin position="216"/>
        <end position="259"/>
    </location>
</feature>
<dbReference type="PANTHER" id="PTHR47208:SF1">
    <property type="entry name" value="OS02G0174800 PROTEIN"/>
    <property type="match status" value="1"/>
</dbReference>
<dbReference type="OrthoDB" id="777466at2759"/>
<reference evidence="5 6" key="1">
    <citation type="journal article" date="2020" name="Nat. Food">
        <title>A phased Vanilla planifolia genome enables genetic improvement of flavour and production.</title>
        <authorList>
            <person name="Hasing T."/>
            <person name="Tang H."/>
            <person name="Brym M."/>
            <person name="Khazi F."/>
            <person name="Huang T."/>
            <person name="Chambers A.H."/>
        </authorList>
    </citation>
    <scope>NUCLEOTIDE SEQUENCE [LARGE SCALE GENOMIC DNA]</scope>
    <source>
        <tissue evidence="5">Leaf</tissue>
    </source>
</reference>
<dbReference type="Proteomes" id="UP000639772">
    <property type="component" value="Unassembled WGS sequence"/>
</dbReference>
<name>A0A835R359_VANPL</name>
<feature type="domain" description="FLZ-type" evidence="4">
    <location>
        <begin position="216"/>
        <end position="259"/>
    </location>
</feature>
<accession>A0A835R359</accession>
<dbReference type="PANTHER" id="PTHR47208">
    <property type="entry name" value="OS02G0174800 PROTEIN"/>
    <property type="match status" value="1"/>
</dbReference>
<dbReference type="AlphaFoldDB" id="A0A835R359"/>
<gene>
    <name evidence="5" type="ORF">HPP92_009960</name>
</gene>
<evidence type="ECO:0000313" key="5">
    <source>
        <dbReference type="EMBL" id="KAG0481876.1"/>
    </source>
</evidence>
<proteinExistence type="inferred from homology"/>
<evidence type="ECO:0000256" key="1">
    <source>
        <dbReference type="ARBA" id="ARBA00009374"/>
    </source>
</evidence>
<protein>
    <recommendedName>
        <fullName evidence="4">FLZ-type domain-containing protein</fullName>
    </recommendedName>
</protein>
<evidence type="ECO:0000313" key="6">
    <source>
        <dbReference type="Proteomes" id="UP000639772"/>
    </source>
</evidence>
<dbReference type="PROSITE" id="PS51795">
    <property type="entry name" value="ZF_FLZ"/>
    <property type="match status" value="1"/>
</dbReference>
<dbReference type="GO" id="GO:0046872">
    <property type="term" value="F:metal ion binding"/>
    <property type="evidence" value="ECO:0007669"/>
    <property type="project" value="UniProtKB-KW"/>
</dbReference>
<evidence type="ECO:0000256" key="3">
    <source>
        <dbReference type="PROSITE-ProRule" id="PRU01131"/>
    </source>
</evidence>
<dbReference type="Pfam" id="PF04570">
    <property type="entry name" value="zf-FLZ"/>
    <property type="match status" value="1"/>
</dbReference>
<organism evidence="5 6">
    <name type="scientific">Vanilla planifolia</name>
    <name type="common">Vanilla</name>
    <dbReference type="NCBI Taxonomy" id="51239"/>
    <lineage>
        <taxon>Eukaryota</taxon>
        <taxon>Viridiplantae</taxon>
        <taxon>Streptophyta</taxon>
        <taxon>Embryophyta</taxon>
        <taxon>Tracheophyta</taxon>
        <taxon>Spermatophyta</taxon>
        <taxon>Magnoliopsida</taxon>
        <taxon>Liliopsida</taxon>
        <taxon>Asparagales</taxon>
        <taxon>Orchidaceae</taxon>
        <taxon>Vanilloideae</taxon>
        <taxon>Vanilleae</taxon>
        <taxon>Vanilla</taxon>
    </lineage>
</organism>
<dbReference type="InterPro" id="IPR044604">
    <property type="entry name" value="FLZ12/13/14"/>
</dbReference>